<dbReference type="RefSeq" id="WP_204518832.1">
    <property type="nucleotide sequence ID" value="NZ_BAABIN010000014.1"/>
</dbReference>
<keyword evidence="5 6" id="KW-0472">Membrane</keyword>
<evidence type="ECO:0000313" key="8">
    <source>
        <dbReference type="Proteomes" id="UP000717624"/>
    </source>
</evidence>
<comment type="caution">
    <text evidence="7">The sequence shown here is derived from an EMBL/GenBank/DDBJ whole genome shotgun (WGS) entry which is preliminary data.</text>
</comment>
<evidence type="ECO:0000256" key="4">
    <source>
        <dbReference type="ARBA" id="ARBA00022989"/>
    </source>
</evidence>
<evidence type="ECO:0000313" key="7">
    <source>
        <dbReference type="EMBL" id="MBM7591092.1"/>
    </source>
</evidence>
<proteinExistence type="predicted"/>
<gene>
    <name evidence="7" type="ORF">JOD01_002718</name>
</gene>
<keyword evidence="8" id="KW-1185">Reference proteome</keyword>
<keyword evidence="4 6" id="KW-1133">Transmembrane helix</keyword>
<feature type="transmembrane region" description="Helical" evidence="6">
    <location>
        <begin position="17"/>
        <end position="36"/>
    </location>
</feature>
<dbReference type="GO" id="GO:0005886">
    <property type="term" value="C:plasma membrane"/>
    <property type="evidence" value="ECO:0007669"/>
    <property type="project" value="UniProtKB-SubCell"/>
</dbReference>
<evidence type="ECO:0000256" key="3">
    <source>
        <dbReference type="ARBA" id="ARBA00022692"/>
    </source>
</evidence>
<feature type="transmembrane region" description="Helical" evidence="6">
    <location>
        <begin position="195"/>
        <end position="217"/>
    </location>
</feature>
<feature type="transmembrane region" description="Helical" evidence="6">
    <location>
        <begin position="56"/>
        <end position="78"/>
    </location>
</feature>
<protein>
    <submittedName>
        <fullName evidence="7">Membrane protein</fullName>
    </submittedName>
</protein>
<accession>A0A939BSU0</accession>
<feature type="transmembrane region" description="Helical" evidence="6">
    <location>
        <begin position="90"/>
        <end position="109"/>
    </location>
</feature>
<dbReference type="Proteomes" id="UP000717624">
    <property type="component" value="Unassembled WGS sequence"/>
</dbReference>
<evidence type="ECO:0000256" key="5">
    <source>
        <dbReference type="ARBA" id="ARBA00023136"/>
    </source>
</evidence>
<evidence type="ECO:0000256" key="2">
    <source>
        <dbReference type="ARBA" id="ARBA00022475"/>
    </source>
</evidence>
<evidence type="ECO:0000256" key="6">
    <source>
        <dbReference type="SAM" id="Phobius"/>
    </source>
</evidence>
<sequence length="295" mass="33596">MHDNHGGHLAAPSFTELWSPEIMLIAILIAVLYLAVVGSWRKQFAHSAPVSGKKKAAFLIGLLVFYLAEGSPISYYGHHFLFSAHMLQQALLYFTMPLLILVGTPDWLLRSLLQNKVVDNIWSFMTRPLIALFTFNVLFSFYHMPFIFDAAMEAHWFMTVYHIVLVITAFQMWWPIISPIAEEQQMSDLRKLAYIFGNGVLITPACALIIFADHLIYETYSNVPQVFSMLAAFDDQRLGGIIMKTVQEIVYGSVLAYTFYKWYNKEKGTDIPELDQASQESINILTPAIENKGRV</sequence>
<evidence type="ECO:0000256" key="1">
    <source>
        <dbReference type="ARBA" id="ARBA00004651"/>
    </source>
</evidence>
<reference evidence="7" key="1">
    <citation type="submission" date="2021-01" db="EMBL/GenBank/DDBJ databases">
        <title>Genomic Encyclopedia of Type Strains, Phase IV (KMG-IV): sequencing the most valuable type-strain genomes for metagenomic binning, comparative biology and taxonomic classification.</title>
        <authorList>
            <person name="Goeker M."/>
        </authorList>
    </citation>
    <scope>NUCLEOTIDE SEQUENCE</scope>
    <source>
        <strain evidence="7">DSM 25523</strain>
    </source>
</reference>
<dbReference type="InterPro" id="IPR019108">
    <property type="entry name" value="Caa3_assmbl_CtaG-rel"/>
</dbReference>
<keyword evidence="2" id="KW-1003">Cell membrane</keyword>
<dbReference type="EMBL" id="JAFBEB010000009">
    <property type="protein sequence ID" value="MBM7591092.1"/>
    <property type="molecule type" value="Genomic_DNA"/>
</dbReference>
<feature type="transmembrane region" description="Helical" evidence="6">
    <location>
        <begin position="237"/>
        <end position="260"/>
    </location>
</feature>
<dbReference type="Pfam" id="PF09678">
    <property type="entry name" value="Caa3_CtaG"/>
    <property type="match status" value="1"/>
</dbReference>
<organism evidence="7 8">
    <name type="scientific">Brevibacillus fulvus</name>
    <dbReference type="NCBI Taxonomy" id="1125967"/>
    <lineage>
        <taxon>Bacteria</taxon>
        <taxon>Bacillati</taxon>
        <taxon>Bacillota</taxon>
        <taxon>Bacilli</taxon>
        <taxon>Bacillales</taxon>
        <taxon>Paenibacillaceae</taxon>
        <taxon>Brevibacillus</taxon>
    </lineage>
</organism>
<comment type="subcellular location">
    <subcellularLocation>
        <location evidence="1">Cell membrane</location>
        <topology evidence="1">Multi-pass membrane protein</topology>
    </subcellularLocation>
</comment>
<name>A0A939BSU0_9BACL</name>
<feature type="transmembrane region" description="Helical" evidence="6">
    <location>
        <begin position="154"/>
        <end position="174"/>
    </location>
</feature>
<keyword evidence="3 6" id="KW-0812">Transmembrane</keyword>
<feature type="transmembrane region" description="Helical" evidence="6">
    <location>
        <begin position="129"/>
        <end position="148"/>
    </location>
</feature>
<dbReference type="AlphaFoldDB" id="A0A939BSU0"/>